<dbReference type="InterPro" id="IPR037445">
    <property type="entry name" value="MAGE"/>
</dbReference>
<dbReference type="FunFam" id="1.10.10.1210:FF:000001">
    <property type="entry name" value="melanoma-associated antigen D1"/>
    <property type="match status" value="1"/>
</dbReference>
<dbReference type="EMBL" id="KN121104">
    <property type="protein sequence ID" value="KFO37097.1"/>
    <property type="molecule type" value="Genomic_DNA"/>
</dbReference>
<organism evidence="4 5">
    <name type="scientific">Fukomys damarensis</name>
    <name type="common">Damaraland mole rat</name>
    <name type="synonym">Cryptomys damarensis</name>
    <dbReference type="NCBI Taxonomy" id="885580"/>
    <lineage>
        <taxon>Eukaryota</taxon>
        <taxon>Metazoa</taxon>
        <taxon>Chordata</taxon>
        <taxon>Craniata</taxon>
        <taxon>Vertebrata</taxon>
        <taxon>Euteleostomi</taxon>
        <taxon>Mammalia</taxon>
        <taxon>Eutheria</taxon>
        <taxon>Euarchontoglires</taxon>
        <taxon>Glires</taxon>
        <taxon>Rodentia</taxon>
        <taxon>Hystricomorpha</taxon>
        <taxon>Bathyergidae</taxon>
        <taxon>Fukomys</taxon>
    </lineage>
</organism>
<evidence type="ECO:0000256" key="2">
    <source>
        <dbReference type="SAM" id="MobiDB-lite"/>
    </source>
</evidence>
<feature type="domain" description="MAGE" evidence="3">
    <location>
        <begin position="229"/>
        <end position="428"/>
    </location>
</feature>
<feature type="compositionally biased region" description="Polar residues" evidence="2">
    <location>
        <begin position="1"/>
        <end position="12"/>
    </location>
</feature>
<evidence type="ECO:0000313" key="5">
    <source>
        <dbReference type="Proteomes" id="UP000028990"/>
    </source>
</evidence>
<dbReference type="GO" id="GO:0005634">
    <property type="term" value="C:nucleus"/>
    <property type="evidence" value="ECO:0007669"/>
    <property type="project" value="TreeGrafter"/>
</dbReference>
<protein>
    <submittedName>
        <fullName evidence="4">Melanoma-associated antigen 10</fullName>
    </submittedName>
</protein>
<gene>
    <name evidence="4" type="ORF">H920_01504</name>
</gene>
<dbReference type="AlphaFoldDB" id="A0A091E189"/>
<dbReference type="PROSITE" id="PS50838">
    <property type="entry name" value="MAGE"/>
    <property type="match status" value="1"/>
</dbReference>
<name>A0A091E189_FUKDA</name>
<feature type="compositionally biased region" description="Basic and acidic residues" evidence="2">
    <location>
        <begin position="36"/>
        <end position="47"/>
    </location>
</feature>
<dbReference type="InterPro" id="IPR041899">
    <property type="entry name" value="MAGE_WH2"/>
</dbReference>
<accession>A0A091E189</accession>
<evidence type="ECO:0000256" key="1">
    <source>
        <dbReference type="ARBA" id="ARBA00084104"/>
    </source>
</evidence>
<dbReference type="SMART" id="SM01373">
    <property type="entry name" value="MAGE"/>
    <property type="match status" value="1"/>
</dbReference>
<evidence type="ECO:0000313" key="4">
    <source>
        <dbReference type="EMBL" id="KFO37097.1"/>
    </source>
</evidence>
<keyword evidence="5" id="KW-1185">Reference proteome</keyword>
<keyword evidence="1" id="KW-0825">Tumor antigen</keyword>
<feature type="region of interest" description="Disordered" evidence="2">
    <location>
        <begin position="156"/>
        <end position="218"/>
    </location>
</feature>
<dbReference type="eggNOG" id="KOG4562">
    <property type="taxonomic scope" value="Eukaryota"/>
</dbReference>
<dbReference type="Pfam" id="PF01454">
    <property type="entry name" value="MAGE"/>
    <property type="match status" value="1"/>
</dbReference>
<dbReference type="InterPro" id="IPR041898">
    <property type="entry name" value="MAGE_WH1"/>
</dbReference>
<feature type="compositionally biased region" description="Low complexity" evidence="2">
    <location>
        <begin position="197"/>
        <end position="216"/>
    </location>
</feature>
<dbReference type="FunFam" id="1.10.10.1200:FF:000007">
    <property type="entry name" value="Melanoma-associated antigen C2"/>
    <property type="match status" value="1"/>
</dbReference>
<proteinExistence type="predicted"/>
<sequence>MRPSPALSSPPQGSFWPLVPHTTGRRDSGETWTGRSCREEGGGEPRRDAHCVKACKKGVHHLEVQRSHKEISPQGSFSWDLQTEFAVRKEDRYKAPVALLSPVMFPGRRSAEELRLLSRERRPGSARNQGKELWPLEFWSPSSCPLSITRVIMSGSPKHQLQEDSQDQSTVEEVSAAGTLGPEGGSSPPNAMAATPSSQSHGDSSSEQGEGSSLSQTLPDTMSLISDAIDGKVAELVEFLALKYLMKEPTTKGEMLEIVTKNYQEHFPVIFREVSECMQLVFGIDVKEVDPQSHSYVLVPALGLTYDGMVGDDQSMPKTSLLIIVLGVIFLQGNRASEEVIWEVLNGIGVHAGREHFIYGEPRKFITEDLVREGYLEYRRVPNSDPARYEFLWGPRAHAETSKTKVLEFLAKVNDTTPNAFTLCYGEVLGDEGNRDQLPGPVEG</sequence>
<dbReference type="InterPro" id="IPR002190">
    <property type="entry name" value="MHD_dom"/>
</dbReference>
<evidence type="ECO:0000259" key="3">
    <source>
        <dbReference type="PROSITE" id="PS50838"/>
    </source>
</evidence>
<reference evidence="4 5" key="1">
    <citation type="submission" date="2013-11" db="EMBL/GenBank/DDBJ databases">
        <title>The Damaraland mole rat (Fukomys damarensis) genome and evolution of African mole rats.</title>
        <authorList>
            <person name="Gladyshev V.N."/>
            <person name="Fang X."/>
        </authorList>
    </citation>
    <scope>NUCLEOTIDE SEQUENCE [LARGE SCALE GENOMIC DNA]</scope>
    <source>
        <tissue evidence="4">Liver</tissue>
    </source>
</reference>
<feature type="region of interest" description="Disordered" evidence="2">
    <location>
        <begin position="1"/>
        <end position="47"/>
    </location>
</feature>
<dbReference type="GO" id="GO:0000122">
    <property type="term" value="P:negative regulation of transcription by RNA polymerase II"/>
    <property type="evidence" value="ECO:0007669"/>
    <property type="project" value="TreeGrafter"/>
</dbReference>
<dbReference type="PANTHER" id="PTHR11736">
    <property type="entry name" value="MELANOMA-ASSOCIATED ANTIGEN MAGE ANTIGEN"/>
    <property type="match status" value="1"/>
</dbReference>
<dbReference type="PANTHER" id="PTHR11736:SF153">
    <property type="entry name" value="MELANOMA-ASSOCIATED ANTIGEN 10"/>
    <property type="match status" value="1"/>
</dbReference>
<dbReference type="Proteomes" id="UP000028990">
    <property type="component" value="Unassembled WGS sequence"/>
</dbReference>
<dbReference type="Gene3D" id="1.10.10.1200">
    <property type="entry name" value="MAGE homology domain, winged helix WH1 motif"/>
    <property type="match status" value="1"/>
</dbReference>
<dbReference type="Gene3D" id="1.10.10.1210">
    <property type="entry name" value="MAGE homology domain, winged helix WH2 motif"/>
    <property type="match status" value="1"/>
</dbReference>